<evidence type="ECO:0000256" key="1">
    <source>
        <dbReference type="ARBA" id="ARBA00001946"/>
    </source>
</evidence>
<dbReference type="GO" id="GO:0005524">
    <property type="term" value="F:ATP binding"/>
    <property type="evidence" value="ECO:0007669"/>
    <property type="project" value="UniProtKB-KW"/>
</dbReference>
<dbReference type="SMART" id="SM00046">
    <property type="entry name" value="DAGKc"/>
    <property type="match status" value="1"/>
</dbReference>
<dbReference type="InterPro" id="IPR050187">
    <property type="entry name" value="Lipid_Phosphate_FormReg"/>
</dbReference>
<keyword evidence="3" id="KW-0547">Nucleotide-binding</keyword>
<dbReference type="SUPFAM" id="SSF111331">
    <property type="entry name" value="NAD kinase/diacylglycerol kinase-like"/>
    <property type="match status" value="1"/>
</dbReference>
<dbReference type="InterPro" id="IPR001206">
    <property type="entry name" value="Diacylglycerol_kinase_cat_dom"/>
</dbReference>
<evidence type="ECO:0000313" key="6">
    <source>
        <dbReference type="EMBL" id="RSU07362.1"/>
    </source>
</evidence>
<dbReference type="Gene3D" id="3.40.50.10330">
    <property type="entry name" value="Probable inorganic polyphosphate/atp-NAD kinase, domain 1"/>
    <property type="match status" value="1"/>
</dbReference>
<dbReference type="EMBL" id="NGJZ01000002">
    <property type="protein sequence ID" value="RSU07362.1"/>
    <property type="molecule type" value="Genomic_DNA"/>
</dbReference>
<evidence type="ECO:0000256" key="3">
    <source>
        <dbReference type="ARBA" id="ARBA00022741"/>
    </source>
</evidence>
<evidence type="ECO:0000259" key="5">
    <source>
        <dbReference type="PROSITE" id="PS50146"/>
    </source>
</evidence>
<dbReference type="Proteomes" id="UP000288669">
    <property type="component" value="Unassembled WGS sequence"/>
</dbReference>
<feature type="domain" description="DAGKc" evidence="5">
    <location>
        <begin position="1"/>
        <end position="129"/>
    </location>
</feature>
<dbReference type="Gene3D" id="2.60.200.40">
    <property type="match status" value="1"/>
</dbReference>
<keyword evidence="6" id="KW-0808">Transferase</keyword>
<dbReference type="AlphaFoldDB" id="A0A430AHF2"/>
<dbReference type="InterPro" id="IPR016064">
    <property type="entry name" value="NAD/diacylglycerol_kinase_sf"/>
</dbReference>
<dbReference type="GO" id="GO:0016301">
    <property type="term" value="F:kinase activity"/>
    <property type="evidence" value="ECO:0007669"/>
    <property type="project" value="UniProtKB-KW"/>
</dbReference>
<dbReference type="RefSeq" id="WP_126825397.1">
    <property type="nucleotide sequence ID" value="NZ_JBHLWU010000002.1"/>
</dbReference>
<dbReference type="PANTHER" id="PTHR12358">
    <property type="entry name" value="SPHINGOSINE KINASE"/>
    <property type="match status" value="1"/>
</dbReference>
<evidence type="ECO:0000313" key="7">
    <source>
        <dbReference type="Proteomes" id="UP000288669"/>
    </source>
</evidence>
<reference evidence="6 7" key="1">
    <citation type="submission" date="2017-05" db="EMBL/GenBank/DDBJ databases">
        <title>Vagococcus spp. assemblies.</title>
        <authorList>
            <person name="Gulvik C.A."/>
        </authorList>
    </citation>
    <scope>NUCLEOTIDE SEQUENCE [LARGE SCALE GENOMIC DNA]</scope>
    <source>
        <strain evidence="6 7">DSM 24756</strain>
    </source>
</reference>
<dbReference type="PANTHER" id="PTHR12358:SF54">
    <property type="entry name" value="SPHINGOSINE KINASE RELATED PROTEIN"/>
    <property type="match status" value="1"/>
</dbReference>
<dbReference type="PROSITE" id="PS50146">
    <property type="entry name" value="DAGK"/>
    <property type="match status" value="1"/>
</dbReference>
<keyword evidence="7" id="KW-1185">Reference proteome</keyword>
<sequence length="299" mass="33322">MKYAIFFNKNAGNGQAEELAQKLLEKLSDKNIEAVFLTAPDEKTALEKVKAAIDQYDAIVSIGGDGTLNIVVTAFVQKGKAIPLGILPGGTVNNFARHWQIPLDMEKAMQVILRGKKQAVGVGVCEDERHTKKGIVSSFTFGAFADMSNDVRQSEKKKWGLIIYPIKALKQFGKGCSHKVLVKTDEKEERLKVWFSLITTTYSIGGFEYIDSSVDKFHMSILNNMTFGKLVQLGYFVIKGKFKGASGLTYIESKKIELTPLIEYEQHKIFSRIDGDKGPELPLKLEYLADFVPLFVPSK</sequence>
<organism evidence="6 7">
    <name type="scientific">Vagococcus entomophilus</name>
    <dbReference type="NCBI Taxonomy" id="1160095"/>
    <lineage>
        <taxon>Bacteria</taxon>
        <taxon>Bacillati</taxon>
        <taxon>Bacillota</taxon>
        <taxon>Bacilli</taxon>
        <taxon>Lactobacillales</taxon>
        <taxon>Enterococcaceae</taxon>
        <taxon>Vagococcus</taxon>
    </lineage>
</organism>
<dbReference type="OrthoDB" id="142078at2"/>
<proteinExistence type="inferred from homology"/>
<evidence type="ECO:0000256" key="2">
    <source>
        <dbReference type="ARBA" id="ARBA00005983"/>
    </source>
</evidence>
<dbReference type="Pfam" id="PF00781">
    <property type="entry name" value="DAGK_cat"/>
    <property type="match status" value="1"/>
</dbReference>
<protein>
    <submittedName>
        <fullName evidence="6">Lipid kinase</fullName>
    </submittedName>
</protein>
<keyword evidence="4" id="KW-0067">ATP-binding</keyword>
<dbReference type="InterPro" id="IPR017438">
    <property type="entry name" value="ATP-NAD_kinase_N"/>
</dbReference>
<accession>A0A430AHF2</accession>
<gene>
    <name evidence="6" type="ORF">CBF30_08925</name>
</gene>
<keyword evidence="6" id="KW-0418">Kinase</keyword>
<evidence type="ECO:0000256" key="4">
    <source>
        <dbReference type="ARBA" id="ARBA00022840"/>
    </source>
</evidence>
<comment type="caution">
    <text evidence="6">The sequence shown here is derived from an EMBL/GenBank/DDBJ whole genome shotgun (WGS) entry which is preliminary data.</text>
</comment>
<comment type="similarity">
    <text evidence="2">Belongs to the diacylglycerol/lipid kinase family.</text>
</comment>
<comment type="cofactor">
    <cofactor evidence="1">
        <name>Mg(2+)</name>
        <dbReference type="ChEBI" id="CHEBI:18420"/>
    </cofactor>
</comment>
<name>A0A430AHF2_9ENTE</name>